<dbReference type="Proteomes" id="UP000790709">
    <property type="component" value="Unassembled WGS sequence"/>
</dbReference>
<keyword evidence="2" id="KW-1185">Reference proteome</keyword>
<reference evidence="1" key="1">
    <citation type="journal article" date="2021" name="New Phytol.">
        <title>Evolutionary innovations through gain and loss of genes in the ectomycorrhizal Boletales.</title>
        <authorList>
            <person name="Wu G."/>
            <person name="Miyauchi S."/>
            <person name="Morin E."/>
            <person name="Kuo A."/>
            <person name="Drula E."/>
            <person name="Varga T."/>
            <person name="Kohler A."/>
            <person name="Feng B."/>
            <person name="Cao Y."/>
            <person name="Lipzen A."/>
            <person name="Daum C."/>
            <person name="Hundley H."/>
            <person name="Pangilinan J."/>
            <person name="Johnson J."/>
            <person name="Barry K."/>
            <person name="LaButti K."/>
            <person name="Ng V."/>
            <person name="Ahrendt S."/>
            <person name="Min B."/>
            <person name="Choi I.G."/>
            <person name="Park H."/>
            <person name="Plett J.M."/>
            <person name="Magnuson J."/>
            <person name="Spatafora J.W."/>
            <person name="Nagy L.G."/>
            <person name="Henrissat B."/>
            <person name="Grigoriev I.V."/>
            <person name="Yang Z.L."/>
            <person name="Xu J."/>
            <person name="Martin F.M."/>
        </authorList>
    </citation>
    <scope>NUCLEOTIDE SEQUENCE</scope>
    <source>
        <strain evidence="1">KUC20120723A-06</strain>
    </source>
</reference>
<name>A0ACB8BW51_9AGAM</name>
<accession>A0ACB8BW51</accession>
<gene>
    <name evidence="1" type="ORF">BV22DRAFT_1001164</name>
</gene>
<evidence type="ECO:0000313" key="1">
    <source>
        <dbReference type="EMBL" id="KAH7930205.1"/>
    </source>
</evidence>
<sequence length="75" mass="8675">MRLANESRRRNPAQHSCDSCGQTFTTVFSLSRHKQSHTGEKPYKCSKPGCNQAFFNNSDCKRHEKSLRKHKHLLS</sequence>
<comment type="caution">
    <text evidence="1">The sequence shown here is derived from an EMBL/GenBank/DDBJ whole genome shotgun (WGS) entry which is preliminary data.</text>
</comment>
<evidence type="ECO:0000313" key="2">
    <source>
        <dbReference type="Proteomes" id="UP000790709"/>
    </source>
</evidence>
<organism evidence="1 2">
    <name type="scientific">Leucogyrophana mollusca</name>
    <dbReference type="NCBI Taxonomy" id="85980"/>
    <lineage>
        <taxon>Eukaryota</taxon>
        <taxon>Fungi</taxon>
        <taxon>Dikarya</taxon>
        <taxon>Basidiomycota</taxon>
        <taxon>Agaricomycotina</taxon>
        <taxon>Agaricomycetes</taxon>
        <taxon>Agaricomycetidae</taxon>
        <taxon>Boletales</taxon>
        <taxon>Boletales incertae sedis</taxon>
        <taxon>Leucogyrophana</taxon>
    </lineage>
</organism>
<dbReference type="EMBL" id="MU266334">
    <property type="protein sequence ID" value="KAH7930205.1"/>
    <property type="molecule type" value="Genomic_DNA"/>
</dbReference>
<proteinExistence type="predicted"/>
<protein>
    <submittedName>
        <fullName evidence="1">Uncharacterized protein</fullName>
    </submittedName>
</protein>